<evidence type="ECO:0000256" key="1">
    <source>
        <dbReference type="ARBA" id="ARBA00001933"/>
    </source>
</evidence>
<evidence type="ECO:0000313" key="4">
    <source>
        <dbReference type="EMBL" id="MBY8821377.1"/>
    </source>
</evidence>
<dbReference type="InterPro" id="IPR015424">
    <property type="entry name" value="PyrdxlP-dep_Trfase"/>
</dbReference>
<organism evidence="4 5">
    <name type="scientific">Sphingomonas colocasiae</name>
    <dbReference type="NCBI Taxonomy" id="1848973"/>
    <lineage>
        <taxon>Bacteria</taxon>
        <taxon>Pseudomonadati</taxon>
        <taxon>Pseudomonadota</taxon>
        <taxon>Alphaproteobacteria</taxon>
        <taxon>Sphingomonadales</taxon>
        <taxon>Sphingomonadaceae</taxon>
        <taxon>Sphingomonas</taxon>
    </lineage>
</organism>
<dbReference type="EMBL" id="JAINVV010000002">
    <property type="protein sequence ID" value="MBY8821377.1"/>
    <property type="molecule type" value="Genomic_DNA"/>
</dbReference>
<dbReference type="Gene3D" id="3.40.640.10">
    <property type="entry name" value="Type I PLP-dependent aspartate aminotransferase-like (Major domain)"/>
    <property type="match status" value="1"/>
</dbReference>
<dbReference type="SUPFAM" id="SSF53383">
    <property type="entry name" value="PLP-dependent transferases"/>
    <property type="match status" value="1"/>
</dbReference>
<reference evidence="4 5" key="1">
    <citation type="submission" date="2021-08" db="EMBL/GenBank/DDBJ databases">
        <authorList>
            <person name="Tuo L."/>
        </authorList>
    </citation>
    <scope>NUCLEOTIDE SEQUENCE [LARGE SCALE GENOMIC DNA]</scope>
    <source>
        <strain evidence="4 5">JCM 31229</strain>
    </source>
</reference>
<keyword evidence="5" id="KW-1185">Reference proteome</keyword>
<dbReference type="Gene3D" id="3.90.1150.10">
    <property type="entry name" value="Aspartate Aminotransferase, domain 1"/>
    <property type="match status" value="1"/>
</dbReference>
<dbReference type="Proteomes" id="UP000706039">
    <property type="component" value="Unassembled WGS sequence"/>
</dbReference>
<dbReference type="NCBIfam" id="NF006097">
    <property type="entry name" value="PRK08249.1"/>
    <property type="match status" value="1"/>
</dbReference>
<evidence type="ECO:0000313" key="5">
    <source>
        <dbReference type="Proteomes" id="UP000706039"/>
    </source>
</evidence>
<dbReference type="PIRSF" id="PIRSF001434">
    <property type="entry name" value="CGS"/>
    <property type="match status" value="1"/>
</dbReference>
<protein>
    <submittedName>
        <fullName evidence="4">Cystathionine gamma-synthase family protein</fullName>
    </submittedName>
</protein>
<sequence length="393" mass="42132">MSLETCKPGTIAAWGGEETPLAFGAAQVPIVQSAPFAYPDIDSWLDVALLRADGHIYSRNTNPTVDVFEEKIRLLEQGEAATSFASGMAAISNTLFTFARPGDRIVSISDSYGGTSKLFLEFLPQMGVEVELVETGDGDALDAAIARGCRIVYLETPTNPTLKIIDLERAITSAKRAGAISIVDNTFATPINQNPILLGADLVVHSATKFLGGHDDAMGGALVGSAELVRQVYHYREITGGNLGAFQAYLLLRGMKTLELRVARQNETALAMARYLSAHPKVEQVFYPGLESHVAHDIAARQMRGFGGVLSFSVGDDFDATKRFLNALKLAHRAASLGSVNTLAGPPCTTSHVECSAEERAQLGIPETLVRYSCGIEAFEDLRDDVAAALDRV</sequence>
<evidence type="ECO:0000256" key="3">
    <source>
        <dbReference type="RuleBase" id="RU362118"/>
    </source>
</evidence>
<dbReference type="PANTHER" id="PTHR11808">
    <property type="entry name" value="TRANS-SULFURATION ENZYME FAMILY MEMBER"/>
    <property type="match status" value="1"/>
</dbReference>
<comment type="similarity">
    <text evidence="3">Belongs to the trans-sulfuration enzymes family.</text>
</comment>
<dbReference type="PANTHER" id="PTHR11808:SF80">
    <property type="entry name" value="CYSTATHIONINE GAMMA-LYASE"/>
    <property type="match status" value="1"/>
</dbReference>
<proteinExistence type="inferred from homology"/>
<dbReference type="InterPro" id="IPR015421">
    <property type="entry name" value="PyrdxlP-dep_Trfase_major"/>
</dbReference>
<gene>
    <name evidence="4" type="ORF">K7G82_03680</name>
</gene>
<dbReference type="RefSeq" id="WP_222988492.1">
    <property type="nucleotide sequence ID" value="NZ_JAINVV010000002.1"/>
</dbReference>
<comment type="cofactor">
    <cofactor evidence="1 3">
        <name>pyridoxal 5'-phosphate</name>
        <dbReference type="ChEBI" id="CHEBI:597326"/>
    </cofactor>
</comment>
<accession>A0ABS7PJA4</accession>
<keyword evidence="2 3" id="KW-0663">Pyridoxal phosphate</keyword>
<comment type="caution">
    <text evidence="4">The sequence shown here is derived from an EMBL/GenBank/DDBJ whole genome shotgun (WGS) entry which is preliminary data.</text>
</comment>
<dbReference type="InterPro" id="IPR000277">
    <property type="entry name" value="Cys/Met-Metab_PyrdxlP-dep_enz"/>
</dbReference>
<evidence type="ECO:0000256" key="2">
    <source>
        <dbReference type="ARBA" id="ARBA00022898"/>
    </source>
</evidence>
<dbReference type="InterPro" id="IPR015422">
    <property type="entry name" value="PyrdxlP-dep_Trfase_small"/>
</dbReference>
<dbReference type="Pfam" id="PF01053">
    <property type="entry name" value="Cys_Met_Meta_PP"/>
    <property type="match status" value="1"/>
</dbReference>
<name>A0ABS7PJA4_9SPHN</name>
<dbReference type="CDD" id="cd00614">
    <property type="entry name" value="CGS_like"/>
    <property type="match status" value="1"/>
</dbReference>